<dbReference type="SUPFAM" id="SSF49503">
    <property type="entry name" value="Cupredoxins"/>
    <property type="match status" value="1"/>
</dbReference>
<keyword evidence="4" id="KW-0325">Glycoprotein</keyword>
<dbReference type="InterPro" id="IPR003245">
    <property type="entry name" value="Phytocyanin_dom"/>
</dbReference>
<dbReference type="EMBL" id="JBHFFA010000003">
    <property type="protein sequence ID" value="KAL2632646.1"/>
    <property type="molecule type" value="Genomic_DNA"/>
</dbReference>
<dbReference type="PROSITE" id="PS51485">
    <property type="entry name" value="PHYTOCYANIN"/>
    <property type="match status" value="1"/>
</dbReference>
<dbReference type="FunFam" id="2.60.40.420:FF:000034">
    <property type="entry name" value="Cupredoxin superfamily protein"/>
    <property type="match status" value="1"/>
</dbReference>
<dbReference type="PANTHER" id="PTHR33021:SF537">
    <property type="entry name" value="UCLACYANIN 2"/>
    <property type="match status" value="1"/>
</dbReference>
<dbReference type="CDD" id="cd04216">
    <property type="entry name" value="Phytocyanin"/>
    <property type="match status" value="1"/>
</dbReference>
<evidence type="ECO:0000256" key="1">
    <source>
        <dbReference type="ARBA" id="ARBA00022723"/>
    </source>
</evidence>
<dbReference type="InterPro" id="IPR008972">
    <property type="entry name" value="Cupredoxin"/>
</dbReference>
<keyword evidence="5" id="KW-0732">Signal</keyword>
<keyword evidence="8" id="KW-1185">Reference proteome</keyword>
<reference evidence="7 8" key="1">
    <citation type="submission" date="2024-09" db="EMBL/GenBank/DDBJ databases">
        <title>Chromosome-scale assembly of Riccia fluitans.</title>
        <authorList>
            <person name="Paukszto L."/>
            <person name="Sawicki J."/>
            <person name="Karawczyk K."/>
            <person name="Piernik-Szablinska J."/>
            <person name="Szczecinska M."/>
            <person name="Mazdziarz M."/>
        </authorList>
    </citation>
    <scope>NUCLEOTIDE SEQUENCE [LARGE SCALE GENOMIC DNA]</scope>
    <source>
        <strain evidence="7">Rf_01</strain>
        <tissue evidence="7">Aerial parts of the thallus</tissue>
    </source>
</reference>
<dbReference type="PROSITE" id="PS00196">
    <property type="entry name" value="COPPER_BLUE"/>
    <property type="match status" value="1"/>
</dbReference>
<dbReference type="GO" id="GO:0046872">
    <property type="term" value="F:metal ion binding"/>
    <property type="evidence" value="ECO:0007669"/>
    <property type="project" value="UniProtKB-KW"/>
</dbReference>
<dbReference type="Gene3D" id="2.60.40.420">
    <property type="entry name" value="Cupredoxins - blue copper proteins"/>
    <property type="match status" value="1"/>
</dbReference>
<evidence type="ECO:0000313" key="8">
    <source>
        <dbReference type="Proteomes" id="UP001605036"/>
    </source>
</evidence>
<dbReference type="Proteomes" id="UP001605036">
    <property type="component" value="Unassembled WGS sequence"/>
</dbReference>
<feature type="chain" id="PRO_5044835423" description="Phytocyanin domain-containing protein" evidence="5">
    <location>
        <begin position="25"/>
        <end position="167"/>
    </location>
</feature>
<feature type="domain" description="Phytocyanin" evidence="6">
    <location>
        <begin position="25"/>
        <end position="126"/>
    </location>
</feature>
<dbReference type="PANTHER" id="PTHR33021">
    <property type="entry name" value="BLUE COPPER PROTEIN"/>
    <property type="match status" value="1"/>
</dbReference>
<evidence type="ECO:0000313" key="7">
    <source>
        <dbReference type="EMBL" id="KAL2632646.1"/>
    </source>
</evidence>
<evidence type="ECO:0000256" key="3">
    <source>
        <dbReference type="ARBA" id="ARBA00023157"/>
    </source>
</evidence>
<name>A0ABD1YPX4_9MARC</name>
<keyword evidence="3" id="KW-1015">Disulfide bond</keyword>
<gene>
    <name evidence="7" type="ORF">R1flu_004125</name>
</gene>
<feature type="signal peptide" evidence="5">
    <location>
        <begin position="1"/>
        <end position="24"/>
    </location>
</feature>
<dbReference type="Pfam" id="PF02298">
    <property type="entry name" value="Cu_bind_like"/>
    <property type="match status" value="1"/>
</dbReference>
<evidence type="ECO:0000256" key="4">
    <source>
        <dbReference type="ARBA" id="ARBA00023180"/>
    </source>
</evidence>
<keyword evidence="2" id="KW-0186">Copper</keyword>
<dbReference type="InterPro" id="IPR028871">
    <property type="entry name" value="BlueCu_1_BS"/>
</dbReference>
<evidence type="ECO:0000259" key="6">
    <source>
        <dbReference type="PROSITE" id="PS51485"/>
    </source>
</evidence>
<evidence type="ECO:0000256" key="5">
    <source>
        <dbReference type="SAM" id="SignalP"/>
    </source>
</evidence>
<dbReference type="InterPro" id="IPR039391">
    <property type="entry name" value="Phytocyanin-like"/>
</dbReference>
<protein>
    <recommendedName>
        <fullName evidence="6">Phytocyanin domain-containing protein</fullName>
    </recommendedName>
</protein>
<dbReference type="AlphaFoldDB" id="A0ABD1YPX4"/>
<evidence type="ECO:0000256" key="2">
    <source>
        <dbReference type="ARBA" id="ARBA00023008"/>
    </source>
</evidence>
<keyword evidence="1" id="KW-0479">Metal-binding</keyword>
<comment type="caution">
    <text evidence="7">The sequence shown here is derived from an EMBL/GenBank/DDBJ whole genome shotgun (WGS) entry which is preliminary data.</text>
</comment>
<organism evidence="7 8">
    <name type="scientific">Riccia fluitans</name>
    <dbReference type="NCBI Taxonomy" id="41844"/>
    <lineage>
        <taxon>Eukaryota</taxon>
        <taxon>Viridiplantae</taxon>
        <taxon>Streptophyta</taxon>
        <taxon>Embryophyta</taxon>
        <taxon>Marchantiophyta</taxon>
        <taxon>Marchantiopsida</taxon>
        <taxon>Marchantiidae</taxon>
        <taxon>Marchantiales</taxon>
        <taxon>Ricciaceae</taxon>
        <taxon>Riccia</taxon>
    </lineage>
</organism>
<accession>A0ABD1YPX4</accession>
<proteinExistence type="predicted"/>
<sequence length="167" mass="17846">MVASNRLVVILLLLVAALINNASAKTYMVGDMAGWSIPERTTFYDDWATRQSFTVGDKLVLVSTGVHNVYEVSSTDAAACDASNPLAIYPSTSPTITLSSEGSHAFICQFPGHCILGMKIIVDVMTSTPTTNDTGPSPPYRSTSNGFPVAPAFSPLDFLHRHLPSPI</sequence>